<feature type="compositionally biased region" description="Low complexity" evidence="1">
    <location>
        <begin position="283"/>
        <end position="299"/>
    </location>
</feature>
<evidence type="ECO:0000313" key="4">
    <source>
        <dbReference type="Proteomes" id="UP001499993"/>
    </source>
</evidence>
<evidence type="ECO:0000256" key="1">
    <source>
        <dbReference type="SAM" id="MobiDB-lite"/>
    </source>
</evidence>
<feature type="transmembrane region" description="Helical" evidence="2">
    <location>
        <begin position="112"/>
        <end position="137"/>
    </location>
</feature>
<protein>
    <submittedName>
        <fullName evidence="3">Short-chain fatty acid transporter</fullName>
    </submittedName>
</protein>
<dbReference type="PANTHER" id="PTHR41983:SF2">
    <property type="entry name" value="SHORT-CHAIN FATTY ACID TRANSPORTER-RELATED"/>
    <property type="match status" value="1"/>
</dbReference>
<evidence type="ECO:0000256" key="2">
    <source>
        <dbReference type="SAM" id="Phobius"/>
    </source>
</evidence>
<comment type="caution">
    <text evidence="3">The sequence shown here is derived from an EMBL/GenBank/DDBJ whole genome shotgun (WGS) entry which is preliminary data.</text>
</comment>
<feature type="compositionally biased region" description="Low complexity" evidence="1">
    <location>
        <begin position="26"/>
        <end position="52"/>
    </location>
</feature>
<name>A0ABP9GHZ0_9ACTN</name>
<keyword evidence="2" id="KW-0472">Membrane</keyword>
<feature type="region of interest" description="Disordered" evidence="1">
    <location>
        <begin position="1"/>
        <end position="56"/>
    </location>
</feature>
<feature type="transmembrane region" description="Helical" evidence="2">
    <location>
        <begin position="248"/>
        <end position="269"/>
    </location>
</feature>
<feature type="transmembrane region" description="Helical" evidence="2">
    <location>
        <begin position="517"/>
        <end position="539"/>
    </location>
</feature>
<dbReference type="Pfam" id="PF02667">
    <property type="entry name" value="SCFA_trans"/>
    <property type="match status" value="1"/>
</dbReference>
<sequence>MNCVTHFERTSGSPVAAGPSPPLSPVSPVFSPRSPASPPQSAASPAGSRARSPTPPAPRWRVVLRRIGNALAAFSTRWIPDAFVFAIALTVLVYLLALGLTDHGPLTLVDDWYSGFWGLLEFAMQMSLVLVTGYALASSPPAKRGIAALAGLPRGPRSAYVLTAAGAAVLGMLHWGLGLIAGALLAVEVARSCKARGIKVHFPLLAAGGYVGLMVWHSGLSGSAPLLVNTEGHFLESEIGVLPLSETLFQPFNLVFLAVMLIGAPLLILSMHPRTEDAEEIAEQPAAAAAETADSASADRPQTGARRRRDRKKQLGRKNGTGGPADSGDRSLSPAERLMHSRVPVLVVVAAGAVYLVPELVRGGIVGMDLNLLNFTFLMLGLALHGTLAGYASAASEGARNASSVIIQFPFYAGIMGIMEHSGLLETIAEWFVSFSTPLTYPFWAMMSACLVNLAVPSGGGQWAVQGPIVTDAAASLGLEPGVGVMAVAMGDQLTNGIQPFWALPLLALTRLRAGRVLGYSAVVMVFGIVAASLCITFLR</sequence>
<keyword evidence="4" id="KW-1185">Reference proteome</keyword>
<dbReference type="EMBL" id="BAABIK010000005">
    <property type="protein sequence ID" value="GAA4933725.1"/>
    <property type="molecule type" value="Genomic_DNA"/>
</dbReference>
<feature type="transmembrane region" description="Helical" evidence="2">
    <location>
        <begin position="439"/>
        <end position="456"/>
    </location>
</feature>
<feature type="transmembrane region" description="Helical" evidence="2">
    <location>
        <begin position="343"/>
        <end position="361"/>
    </location>
</feature>
<gene>
    <name evidence="3" type="ORF">GCM10023224_12660</name>
</gene>
<organism evidence="3 4">
    <name type="scientific">Streptomonospora halophila</name>
    <dbReference type="NCBI Taxonomy" id="427369"/>
    <lineage>
        <taxon>Bacteria</taxon>
        <taxon>Bacillati</taxon>
        <taxon>Actinomycetota</taxon>
        <taxon>Actinomycetes</taxon>
        <taxon>Streptosporangiales</taxon>
        <taxon>Nocardiopsidaceae</taxon>
        <taxon>Streptomonospora</taxon>
    </lineage>
</organism>
<dbReference type="InterPro" id="IPR006160">
    <property type="entry name" value="SCFA_transpt_AtoE"/>
</dbReference>
<keyword evidence="2" id="KW-0812">Transmembrane</keyword>
<feature type="transmembrane region" description="Helical" evidence="2">
    <location>
        <begin position="157"/>
        <end position="190"/>
    </location>
</feature>
<reference evidence="4" key="1">
    <citation type="journal article" date="2019" name="Int. J. Syst. Evol. Microbiol.">
        <title>The Global Catalogue of Microorganisms (GCM) 10K type strain sequencing project: providing services to taxonomists for standard genome sequencing and annotation.</title>
        <authorList>
            <consortium name="The Broad Institute Genomics Platform"/>
            <consortium name="The Broad Institute Genome Sequencing Center for Infectious Disease"/>
            <person name="Wu L."/>
            <person name="Ma J."/>
        </authorList>
    </citation>
    <scope>NUCLEOTIDE SEQUENCE [LARGE SCALE GENOMIC DNA]</scope>
    <source>
        <strain evidence="4">JCM 18123</strain>
    </source>
</reference>
<dbReference type="PANTHER" id="PTHR41983">
    <property type="entry name" value="SHORT-CHAIN FATTY ACID TRANSPORTER-RELATED"/>
    <property type="match status" value="1"/>
</dbReference>
<feature type="transmembrane region" description="Helical" evidence="2">
    <location>
        <begin position="373"/>
        <end position="394"/>
    </location>
</feature>
<accession>A0ABP9GHZ0</accession>
<keyword evidence="2" id="KW-1133">Transmembrane helix</keyword>
<feature type="transmembrane region" description="Helical" evidence="2">
    <location>
        <begin position="82"/>
        <end position="100"/>
    </location>
</feature>
<feature type="transmembrane region" description="Helical" evidence="2">
    <location>
        <begin position="401"/>
        <end position="419"/>
    </location>
</feature>
<evidence type="ECO:0000313" key="3">
    <source>
        <dbReference type="EMBL" id="GAA4933725.1"/>
    </source>
</evidence>
<dbReference type="Proteomes" id="UP001499993">
    <property type="component" value="Unassembled WGS sequence"/>
</dbReference>
<feature type="compositionally biased region" description="Basic residues" evidence="1">
    <location>
        <begin position="305"/>
        <end position="316"/>
    </location>
</feature>
<feature type="region of interest" description="Disordered" evidence="1">
    <location>
        <begin position="279"/>
        <end position="332"/>
    </location>
</feature>
<proteinExistence type="predicted"/>